<evidence type="ECO:0000313" key="4">
    <source>
        <dbReference type="Proteomes" id="UP000000365"/>
    </source>
</evidence>
<dbReference type="GeneID" id="4794541"/>
<organism evidence="3 4">
    <name type="scientific">Methanocorpusculum labreanum (strain ATCC 43576 / DSM 4855 / Z)</name>
    <dbReference type="NCBI Taxonomy" id="410358"/>
    <lineage>
        <taxon>Archaea</taxon>
        <taxon>Methanobacteriati</taxon>
        <taxon>Methanobacteriota</taxon>
        <taxon>Stenosarchaea group</taxon>
        <taxon>Methanomicrobia</taxon>
        <taxon>Methanomicrobiales</taxon>
        <taxon>Methanocorpusculaceae</taxon>
        <taxon>Methanocorpusculum</taxon>
    </lineage>
</organism>
<sequence length="362" mass="41778">MKVLIVDDQQATVKGIRDYCEDQGWMCCIIETFENSYEKLTDYNPDVVILDWKNQETGSYDGEDILKNIWENSFRPVIVFSAMPLSDLEGRYNHRLIKVIQKGDEEPVIQYLENIKTTAPVLSTIRTDFNDAMTHALNIFDAIDQTPNIEERVQKYVFAKRVLSHFSQKIDDAQLPPWTQYLCPPISTSLCTCDVVRCINENSNPIGKPEEYFVILTASCDMVDSKTQTPKVKNVLCAQCCPKEWYYQNGQFQEGTSRKKIAASVEKSLKMGYTNEYRVALPEMPRILPHLTIDLKQIMLIPLTEIALSQMNINSEQHKYYRITSIDSPYREQIVWAHMLNSCRPGIPERDLETWTNHIAPS</sequence>
<dbReference type="InterPro" id="IPR001789">
    <property type="entry name" value="Sig_transdc_resp-reg_receiver"/>
</dbReference>
<dbReference type="STRING" id="410358.Mlab_1182"/>
<feature type="domain" description="Response regulatory" evidence="2">
    <location>
        <begin position="2"/>
        <end position="113"/>
    </location>
</feature>
<dbReference type="eggNOG" id="arCOG02592">
    <property type="taxonomic scope" value="Archaea"/>
</dbReference>
<dbReference type="EMBL" id="CP000559">
    <property type="protein sequence ID" value="ABN07351.1"/>
    <property type="molecule type" value="Genomic_DNA"/>
</dbReference>
<keyword evidence="4" id="KW-1185">Reference proteome</keyword>
<name>A2SSP5_METLZ</name>
<dbReference type="GO" id="GO:0000160">
    <property type="term" value="P:phosphorelay signal transduction system"/>
    <property type="evidence" value="ECO:0007669"/>
    <property type="project" value="InterPro"/>
</dbReference>
<feature type="modified residue" description="4-aspartylphosphate" evidence="1">
    <location>
        <position position="51"/>
    </location>
</feature>
<evidence type="ECO:0000256" key="1">
    <source>
        <dbReference type="PROSITE-ProRule" id="PRU00169"/>
    </source>
</evidence>
<gene>
    <name evidence="3" type="ordered locus">Mlab_1182</name>
</gene>
<proteinExistence type="predicted"/>
<dbReference type="KEGG" id="mla:Mlab_1182"/>
<dbReference type="RefSeq" id="WP_011833554.1">
    <property type="nucleotide sequence ID" value="NC_008942.1"/>
</dbReference>
<evidence type="ECO:0000259" key="2">
    <source>
        <dbReference type="PROSITE" id="PS50110"/>
    </source>
</evidence>
<dbReference type="SUPFAM" id="SSF52172">
    <property type="entry name" value="CheY-like"/>
    <property type="match status" value="1"/>
</dbReference>
<dbReference type="HOGENOM" id="CLU_764227_0_0_2"/>
<dbReference type="Proteomes" id="UP000000365">
    <property type="component" value="Chromosome"/>
</dbReference>
<dbReference type="PROSITE" id="PS50110">
    <property type="entry name" value="RESPONSE_REGULATORY"/>
    <property type="match status" value="1"/>
</dbReference>
<evidence type="ECO:0000313" key="3">
    <source>
        <dbReference type="EMBL" id="ABN07351.1"/>
    </source>
</evidence>
<accession>A2SSP5</accession>
<dbReference type="AlphaFoldDB" id="A2SSP5"/>
<reference evidence="3 4" key="1">
    <citation type="journal article" date="2009" name="Stand. Genomic Sci.">
        <title>Complete genome sequence of Methanocorpusculum labreanum type strain Z.</title>
        <authorList>
            <person name="Anderson I.J."/>
            <person name="Sieprawska-Lupa M."/>
            <person name="Goltsman E."/>
            <person name="Lapidus A."/>
            <person name="Copeland A."/>
            <person name="Glavina Del Rio T."/>
            <person name="Tice H."/>
            <person name="Dalin E."/>
            <person name="Barry K."/>
            <person name="Pitluck S."/>
            <person name="Hauser L."/>
            <person name="Land M."/>
            <person name="Lucas S."/>
            <person name="Richardson P."/>
            <person name="Whitman W.B."/>
            <person name="Kyrpides N.C."/>
        </authorList>
    </citation>
    <scope>NUCLEOTIDE SEQUENCE [LARGE SCALE GENOMIC DNA]</scope>
    <source>
        <strain evidence="4">ATCC 43576 / DSM 4855 / Z</strain>
    </source>
</reference>
<keyword evidence="1" id="KW-0597">Phosphoprotein</keyword>
<protein>
    <submittedName>
        <fullName evidence="3">Response regulator receiver protein</fullName>
    </submittedName>
</protein>
<dbReference type="InterPro" id="IPR011006">
    <property type="entry name" value="CheY-like_superfamily"/>
</dbReference>
<dbReference type="Gene3D" id="3.40.50.2300">
    <property type="match status" value="1"/>
</dbReference>